<dbReference type="PANTHER" id="PTHR30344:SF1">
    <property type="entry name" value="6-PHOSPHOGLUCONOLACTONASE"/>
    <property type="match status" value="1"/>
</dbReference>
<dbReference type="SUPFAM" id="SSF75011">
    <property type="entry name" value="3-carboxy-cis,cis-mucoante lactonizing enzyme"/>
    <property type="match status" value="1"/>
</dbReference>
<evidence type="ECO:0000313" key="2">
    <source>
        <dbReference type="EMBL" id="HIX58182.1"/>
    </source>
</evidence>
<dbReference type="Gene3D" id="2.130.10.10">
    <property type="entry name" value="YVTN repeat-like/Quinoprotein amine dehydrogenase"/>
    <property type="match status" value="1"/>
</dbReference>
<sequence length="357" mass="39813">MGKARYVAYVGTYTHGKSKGIHVYDVDVEEGTLQERCEVQVSNSSHVALSKNGKYLYSIEDEGVAVFARDKIGNLRRINSVDIDGMRGCFLSTDYEGKYLFVGGYHDGKVTVVHTHKDGRLGSLMDGVFHRGLGSVAERNFRPHVNCVRPTPDNKYLCAVDNGIDQVKIYRINSRRNKLELVDILRCERESGPRIIRFSADGKFAYLLFELSNEINVYSYNGEGKNPTFELLQTVSTLSEKGAADKIHDAASGLALAPDGKHLFCSTAGDDTVAMYEVQENGLLEKKFVLPISGEYPKDLAIFPDNQHIAVVNHASNSITTFRVDYEKNILVMKGRPMKVETPNCIQICKVEAEEED</sequence>
<comment type="similarity">
    <text evidence="1">Belongs to the cycloisomerase 2 family.</text>
</comment>
<protein>
    <submittedName>
        <fullName evidence="2">Lactonase family protein</fullName>
    </submittedName>
</protein>
<dbReference type="InterPro" id="IPR050282">
    <property type="entry name" value="Cycloisomerase_2"/>
</dbReference>
<dbReference type="InterPro" id="IPR019405">
    <property type="entry name" value="Lactonase_7-beta_prop"/>
</dbReference>
<dbReference type="GO" id="GO:0017057">
    <property type="term" value="F:6-phosphogluconolactonase activity"/>
    <property type="evidence" value="ECO:0007669"/>
    <property type="project" value="TreeGrafter"/>
</dbReference>
<evidence type="ECO:0000256" key="1">
    <source>
        <dbReference type="ARBA" id="ARBA00005564"/>
    </source>
</evidence>
<dbReference type="EMBL" id="DXEX01000011">
    <property type="protein sequence ID" value="HIX58182.1"/>
    <property type="molecule type" value="Genomic_DNA"/>
</dbReference>
<dbReference type="InterPro" id="IPR015943">
    <property type="entry name" value="WD40/YVTN_repeat-like_dom_sf"/>
</dbReference>
<accession>A0A9D1WG26</accession>
<dbReference type="GO" id="GO:0005829">
    <property type="term" value="C:cytosol"/>
    <property type="evidence" value="ECO:0007669"/>
    <property type="project" value="TreeGrafter"/>
</dbReference>
<gene>
    <name evidence="2" type="ORF">IAA45_00485</name>
</gene>
<dbReference type="Proteomes" id="UP000886817">
    <property type="component" value="Unassembled WGS sequence"/>
</dbReference>
<name>A0A9D1WG26_9FIRM</name>
<proteinExistence type="inferred from homology"/>
<dbReference type="PANTHER" id="PTHR30344">
    <property type="entry name" value="6-PHOSPHOGLUCONOLACTONASE-RELATED"/>
    <property type="match status" value="1"/>
</dbReference>
<dbReference type="Pfam" id="PF10282">
    <property type="entry name" value="Lactonase"/>
    <property type="match status" value="1"/>
</dbReference>
<reference evidence="2" key="2">
    <citation type="submission" date="2021-04" db="EMBL/GenBank/DDBJ databases">
        <authorList>
            <person name="Gilroy R."/>
        </authorList>
    </citation>
    <scope>NUCLEOTIDE SEQUENCE</scope>
    <source>
        <strain evidence="2">ChiSjej1B19-8411</strain>
    </source>
</reference>
<evidence type="ECO:0000313" key="3">
    <source>
        <dbReference type="Proteomes" id="UP000886817"/>
    </source>
</evidence>
<organism evidence="2 3">
    <name type="scientific">Candidatus Blautia gallistercoris</name>
    <dbReference type="NCBI Taxonomy" id="2838490"/>
    <lineage>
        <taxon>Bacteria</taxon>
        <taxon>Bacillati</taxon>
        <taxon>Bacillota</taxon>
        <taxon>Clostridia</taxon>
        <taxon>Lachnospirales</taxon>
        <taxon>Lachnospiraceae</taxon>
        <taxon>Blautia</taxon>
    </lineage>
</organism>
<comment type="caution">
    <text evidence="2">The sequence shown here is derived from an EMBL/GenBank/DDBJ whole genome shotgun (WGS) entry which is preliminary data.</text>
</comment>
<reference evidence="2" key="1">
    <citation type="journal article" date="2021" name="PeerJ">
        <title>Extensive microbial diversity within the chicken gut microbiome revealed by metagenomics and culture.</title>
        <authorList>
            <person name="Gilroy R."/>
            <person name="Ravi A."/>
            <person name="Getino M."/>
            <person name="Pursley I."/>
            <person name="Horton D.L."/>
            <person name="Alikhan N.F."/>
            <person name="Baker D."/>
            <person name="Gharbi K."/>
            <person name="Hall N."/>
            <person name="Watson M."/>
            <person name="Adriaenssens E.M."/>
            <person name="Foster-Nyarko E."/>
            <person name="Jarju S."/>
            <person name="Secka A."/>
            <person name="Antonio M."/>
            <person name="Oren A."/>
            <person name="Chaudhuri R.R."/>
            <person name="La Ragione R."/>
            <person name="Hildebrand F."/>
            <person name="Pallen M.J."/>
        </authorList>
    </citation>
    <scope>NUCLEOTIDE SEQUENCE</scope>
    <source>
        <strain evidence="2">ChiSjej1B19-8411</strain>
    </source>
</reference>
<dbReference type="AlphaFoldDB" id="A0A9D1WG26"/>